<dbReference type="AlphaFoldDB" id="A0A4R5KT75"/>
<dbReference type="PANTHER" id="PTHR12677:SF59">
    <property type="entry name" value="GOLGI APPARATUS MEMBRANE PROTEIN TVP38-RELATED"/>
    <property type="match status" value="1"/>
</dbReference>
<sequence length="211" mass="23277">MLRMVKRWTGIVMYGLIAIAVLVYRDPILRWLESDASDHIGWMIGAAALLATVPVVPFGVVAGIMGAKFGPVAGGLINVASSTFGALVLFCAVRFAFREQGRRYIARFRQLDRFMRFMERNAFMAVLAARLIPFVPAPLVNAASAISAMKAGSFALATALGKIPVMFVFAFIGHRLLESVSAVLWITLLYLLFLAAVYAGYLWYRRKYLSS</sequence>
<feature type="transmembrane region" description="Helical" evidence="6">
    <location>
        <begin position="76"/>
        <end position="97"/>
    </location>
</feature>
<dbReference type="EMBL" id="SMRT01000004">
    <property type="protein sequence ID" value="TDF98090.1"/>
    <property type="molecule type" value="Genomic_DNA"/>
</dbReference>
<accession>A0A4R5KT75</accession>
<name>A0A4R5KT75_9BACL</name>
<feature type="transmembrane region" description="Helical" evidence="6">
    <location>
        <begin position="154"/>
        <end position="176"/>
    </location>
</feature>
<comment type="caution">
    <text evidence="8">The sequence shown here is derived from an EMBL/GenBank/DDBJ whole genome shotgun (WGS) entry which is preliminary data.</text>
</comment>
<dbReference type="OrthoDB" id="2381682at2"/>
<proteinExistence type="inferred from homology"/>
<evidence type="ECO:0000256" key="1">
    <source>
        <dbReference type="ARBA" id="ARBA00004651"/>
    </source>
</evidence>
<evidence type="ECO:0000256" key="3">
    <source>
        <dbReference type="ARBA" id="ARBA00022692"/>
    </source>
</evidence>
<evidence type="ECO:0000259" key="7">
    <source>
        <dbReference type="Pfam" id="PF09335"/>
    </source>
</evidence>
<keyword evidence="9" id="KW-1185">Reference proteome</keyword>
<feature type="transmembrane region" description="Helical" evidence="6">
    <location>
        <begin position="40"/>
        <end position="64"/>
    </location>
</feature>
<evidence type="ECO:0000313" key="9">
    <source>
        <dbReference type="Proteomes" id="UP000295636"/>
    </source>
</evidence>
<dbReference type="InterPro" id="IPR015414">
    <property type="entry name" value="TMEM64"/>
</dbReference>
<evidence type="ECO:0000256" key="2">
    <source>
        <dbReference type="ARBA" id="ARBA00022475"/>
    </source>
</evidence>
<feature type="domain" description="VTT" evidence="7">
    <location>
        <begin position="56"/>
        <end position="174"/>
    </location>
</feature>
<dbReference type="InterPro" id="IPR032816">
    <property type="entry name" value="VTT_dom"/>
</dbReference>
<evidence type="ECO:0000256" key="5">
    <source>
        <dbReference type="ARBA" id="ARBA00023136"/>
    </source>
</evidence>
<protein>
    <recommendedName>
        <fullName evidence="6">TVP38/TMEM64 family membrane protein</fullName>
    </recommendedName>
</protein>
<comment type="subcellular location">
    <subcellularLocation>
        <location evidence="1 6">Cell membrane</location>
        <topology evidence="1 6">Multi-pass membrane protein</topology>
    </subcellularLocation>
</comment>
<feature type="transmembrane region" description="Helical" evidence="6">
    <location>
        <begin position="7"/>
        <end position="25"/>
    </location>
</feature>
<dbReference type="Pfam" id="PF09335">
    <property type="entry name" value="VTT_dom"/>
    <property type="match status" value="1"/>
</dbReference>
<keyword evidence="5 6" id="KW-0472">Membrane</keyword>
<keyword evidence="3 6" id="KW-0812">Transmembrane</keyword>
<keyword evidence="4 6" id="KW-1133">Transmembrane helix</keyword>
<evidence type="ECO:0000256" key="6">
    <source>
        <dbReference type="RuleBase" id="RU366058"/>
    </source>
</evidence>
<dbReference type="PANTHER" id="PTHR12677">
    <property type="entry name" value="GOLGI APPARATUS MEMBRANE PROTEIN TVP38-RELATED"/>
    <property type="match status" value="1"/>
</dbReference>
<evidence type="ECO:0000256" key="4">
    <source>
        <dbReference type="ARBA" id="ARBA00022989"/>
    </source>
</evidence>
<gene>
    <name evidence="8" type="ORF">E1757_11320</name>
</gene>
<dbReference type="GO" id="GO:0005886">
    <property type="term" value="C:plasma membrane"/>
    <property type="evidence" value="ECO:0007669"/>
    <property type="project" value="UniProtKB-SubCell"/>
</dbReference>
<feature type="transmembrane region" description="Helical" evidence="6">
    <location>
        <begin position="182"/>
        <end position="204"/>
    </location>
</feature>
<keyword evidence="2 6" id="KW-1003">Cell membrane</keyword>
<dbReference type="Proteomes" id="UP000295636">
    <property type="component" value="Unassembled WGS sequence"/>
</dbReference>
<organism evidence="8 9">
    <name type="scientific">Paenibacillus piri</name>
    <dbReference type="NCBI Taxonomy" id="2547395"/>
    <lineage>
        <taxon>Bacteria</taxon>
        <taxon>Bacillati</taxon>
        <taxon>Bacillota</taxon>
        <taxon>Bacilli</taxon>
        <taxon>Bacillales</taxon>
        <taxon>Paenibacillaceae</taxon>
        <taxon>Paenibacillus</taxon>
    </lineage>
</organism>
<comment type="similarity">
    <text evidence="6">Belongs to the TVP38/TMEM64 family.</text>
</comment>
<feature type="transmembrane region" description="Helical" evidence="6">
    <location>
        <begin position="122"/>
        <end position="142"/>
    </location>
</feature>
<reference evidence="8 9" key="1">
    <citation type="submission" date="2019-03" db="EMBL/GenBank/DDBJ databases">
        <title>This is whole genome sequence of Paenibacillus sp MS74 strain.</title>
        <authorList>
            <person name="Trinh H.N."/>
        </authorList>
    </citation>
    <scope>NUCLEOTIDE SEQUENCE [LARGE SCALE GENOMIC DNA]</scope>
    <source>
        <strain evidence="8 9">MS74</strain>
    </source>
</reference>
<evidence type="ECO:0000313" key="8">
    <source>
        <dbReference type="EMBL" id="TDF98090.1"/>
    </source>
</evidence>